<dbReference type="SMART" id="SM00670">
    <property type="entry name" value="PINc"/>
    <property type="match status" value="1"/>
</dbReference>
<dbReference type="InterPro" id="IPR002716">
    <property type="entry name" value="PIN_dom"/>
</dbReference>
<evidence type="ECO:0000259" key="8">
    <source>
        <dbReference type="SMART" id="SM00670"/>
    </source>
</evidence>
<dbReference type="InterPro" id="IPR050556">
    <property type="entry name" value="Type_II_TA_system_RNase"/>
</dbReference>
<keyword evidence="3" id="KW-0540">Nuclease</keyword>
<evidence type="ECO:0000313" key="10">
    <source>
        <dbReference type="Proteomes" id="UP000178659"/>
    </source>
</evidence>
<keyword evidence="5" id="KW-0378">Hydrolase</keyword>
<proteinExistence type="inferred from homology"/>
<evidence type="ECO:0000313" key="9">
    <source>
        <dbReference type="EMBL" id="OGY14206.1"/>
    </source>
</evidence>
<reference evidence="9 10" key="1">
    <citation type="journal article" date="2016" name="Nat. Commun.">
        <title>Thousands of microbial genomes shed light on interconnected biogeochemical processes in an aquifer system.</title>
        <authorList>
            <person name="Anantharaman K."/>
            <person name="Brown C.T."/>
            <person name="Hug L.A."/>
            <person name="Sharon I."/>
            <person name="Castelle C.J."/>
            <person name="Probst A.J."/>
            <person name="Thomas B.C."/>
            <person name="Singh A."/>
            <person name="Wilkins M.J."/>
            <person name="Karaoz U."/>
            <person name="Brodie E.L."/>
            <person name="Williams K.H."/>
            <person name="Hubbard S.S."/>
            <person name="Banfield J.F."/>
        </authorList>
    </citation>
    <scope>NUCLEOTIDE SEQUENCE [LARGE SCALE GENOMIC DNA]</scope>
</reference>
<dbReference type="GO" id="GO:0004518">
    <property type="term" value="F:nuclease activity"/>
    <property type="evidence" value="ECO:0007669"/>
    <property type="project" value="UniProtKB-KW"/>
</dbReference>
<protein>
    <recommendedName>
        <fullName evidence="8">PIN domain-containing protein</fullName>
    </recommendedName>
</protein>
<evidence type="ECO:0000256" key="3">
    <source>
        <dbReference type="ARBA" id="ARBA00022722"/>
    </source>
</evidence>
<dbReference type="Gene3D" id="3.40.50.1010">
    <property type="entry name" value="5'-nuclease"/>
    <property type="match status" value="1"/>
</dbReference>
<evidence type="ECO:0000256" key="4">
    <source>
        <dbReference type="ARBA" id="ARBA00022723"/>
    </source>
</evidence>
<dbReference type="PANTHER" id="PTHR33653">
    <property type="entry name" value="RIBONUCLEASE VAPC2"/>
    <property type="match status" value="1"/>
</dbReference>
<evidence type="ECO:0000256" key="5">
    <source>
        <dbReference type="ARBA" id="ARBA00022801"/>
    </source>
</evidence>
<keyword evidence="4" id="KW-0479">Metal-binding</keyword>
<dbReference type="Proteomes" id="UP000178659">
    <property type="component" value="Unassembled WGS sequence"/>
</dbReference>
<keyword evidence="2" id="KW-1277">Toxin-antitoxin system</keyword>
<gene>
    <name evidence="9" type="ORF">A3A77_01860</name>
</gene>
<dbReference type="PANTHER" id="PTHR33653:SF1">
    <property type="entry name" value="RIBONUCLEASE VAPC2"/>
    <property type="match status" value="1"/>
</dbReference>
<evidence type="ECO:0000256" key="2">
    <source>
        <dbReference type="ARBA" id="ARBA00022649"/>
    </source>
</evidence>
<evidence type="ECO:0000256" key="6">
    <source>
        <dbReference type="ARBA" id="ARBA00022842"/>
    </source>
</evidence>
<comment type="cofactor">
    <cofactor evidence="1">
        <name>Mg(2+)</name>
        <dbReference type="ChEBI" id="CHEBI:18420"/>
    </cofactor>
</comment>
<accession>A0A1G1VFZ8</accession>
<dbReference type="GO" id="GO:0016787">
    <property type="term" value="F:hydrolase activity"/>
    <property type="evidence" value="ECO:0007669"/>
    <property type="project" value="UniProtKB-KW"/>
</dbReference>
<evidence type="ECO:0000256" key="1">
    <source>
        <dbReference type="ARBA" id="ARBA00001946"/>
    </source>
</evidence>
<dbReference type="GO" id="GO:0046872">
    <property type="term" value="F:metal ion binding"/>
    <property type="evidence" value="ECO:0007669"/>
    <property type="project" value="UniProtKB-KW"/>
</dbReference>
<comment type="caution">
    <text evidence="9">The sequence shown here is derived from an EMBL/GenBank/DDBJ whole genome shotgun (WGS) entry which is preliminary data.</text>
</comment>
<dbReference type="Pfam" id="PF01850">
    <property type="entry name" value="PIN"/>
    <property type="match status" value="1"/>
</dbReference>
<dbReference type="AlphaFoldDB" id="A0A1G1VFZ8"/>
<organism evidence="9 10">
    <name type="scientific">Candidatus Blackburnbacteria bacterium RIFCSPLOWO2_01_FULL_40_20</name>
    <dbReference type="NCBI Taxonomy" id="1797519"/>
    <lineage>
        <taxon>Bacteria</taxon>
        <taxon>Candidatus Blackburniibacteriota</taxon>
    </lineage>
</organism>
<keyword evidence="6" id="KW-0460">Magnesium</keyword>
<comment type="similarity">
    <text evidence="7">Belongs to the PINc/VapC protein family.</text>
</comment>
<dbReference type="InterPro" id="IPR029060">
    <property type="entry name" value="PIN-like_dom_sf"/>
</dbReference>
<name>A0A1G1VFZ8_9BACT</name>
<dbReference type="SUPFAM" id="SSF88723">
    <property type="entry name" value="PIN domain-like"/>
    <property type="match status" value="1"/>
</dbReference>
<sequence>MTKIFVDTDVLIDYSKGRSRSFEKLLDKQLKGKLELFINPVVVAEFMTDKNLKDKEKLSKALEFLGLFQTLDLGKNAGVIAGDLLREQKTSFIGDALIAANCLNSKLQLATNNKKHFSKITQLVLYPS</sequence>
<feature type="domain" description="PIN" evidence="8">
    <location>
        <begin position="2"/>
        <end position="118"/>
    </location>
</feature>
<dbReference type="EMBL" id="MHCC01000001">
    <property type="protein sequence ID" value="OGY14206.1"/>
    <property type="molecule type" value="Genomic_DNA"/>
</dbReference>
<evidence type="ECO:0000256" key="7">
    <source>
        <dbReference type="ARBA" id="ARBA00038093"/>
    </source>
</evidence>